<gene>
    <name evidence="2" type="ORF">AU381_09085</name>
</gene>
<proteinExistence type="predicted"/>
<dbReference type="EMBL" id="LPUX01000045">
    <property type="protein sequence ID" value="OAP43775.1"/>
    <property type="molecule type" value="Genomic_DNA"/>
</dbReference>
<organism evidence="2 3">
    <name type="scientific">Sinorhizobium glycinis</name>
    <dbReference type="NCBI Taxonomy" id="1472378"/>
    <lineage>
        <taxon>Bacteria</taxon>
        <taxon>Pseudomonadati</taxon>
        <taxon>Pseudomonadota</taxon>
        <taxon>Alphaproteobacteria</taxon>
        <taxon>Hyphomicrobiales</taxon>
        <taxon>Rhizobiaceae</taxon>
        <taxon>Sinorhizobium/Ensifer group</taxon>
        <taxon>Sinorhizobium</taxon>
    </lineage>
</organism>
<dbReference type="Gene3D" id="3.90.660.10">
    <property type="match status" value="1"/>
</dbReference>
<dbReference type="Proteomes" id="UP000094025">
    <property type="component" value="Unassembled WGS sequence"/>
</dbReference>
<evidence type="ECO:0000259" key="1">
    <source>
        <dbReference type="Pfam" id="PF01593"/>
    </source>
</evidence>
<dbReference type="InterPro" id="IPR050464">
    <property type="entry name" value="Zeta_carotene_desat/Oxidored"/>
</dbReference>
<dbReference type="PANTHER" id="PTHR42923">
    <property type="entry name" value="PROTOPORPHYRINOGEN OXIDASE"/>
    <property type="match status" value="1"/>
</dbReference>
<accession>A0A178YAK7</accession>
<dbReference type="OrthoDB" id="7849608at2"/>
<dbReference type="InterPro" id="IPR017830">
    <property type="entry name" value="SQase_HpnE"/>
</dbReference>
<dbReference type="InterPro" id="IPR002937">
    <property type="entry name" value="Amino_oxidase"/>
</dbReference>
<dbReference type="NCBIfam" id="TIGR03467">
    <property type="entry name" value="HpnE"/>
    <property type="match status" value="1"/>
</dbReference>
<protein>
    <recommendedName>
        <fullName evidence="1">Amine oxidase domain-containing protein</fullName>
    </recommendedName>
</protein>
<dbReference type="STRING" id="1472378.AU381_09085"/>
<dbReference type="Pfam" id="PF01593">
    <property type="entry name" value="Amino_oxidase"/>
    <property type="match status" value="1"/>
</dbReference>
<name>A0A178YAK7_9HYPH</name>
<evidence type="ECO:0000313" key="3">
    <source>
        <dbReference type="Proteomes" id="UP000094025"/>
    </source>
</evidence>
<sequence>MPKNVHIIGAGISGLSAAVQLSNAGLPVHVYEATQQAGGRCRSFFDSATNLTIDNGNHLVLSGNQYVRNYARAIGTESGLVGPTSAKFPFVDISTVQRWQVDLGGGRLPTWVFDKARRVPDTRLWDYLKLAPILWAGADELVGNTIPCNGTLYRRLVRPLLLAALNCDPPEGSAGLAGAIVRETLLAGGEACRPLVARDGLSAVLVEPAVKLLERRGATVRLSHKLRKLAKSGEIISELDFGDDKIAVGPDDAVILAVPPRAAATLLPGLKTPTEFRAVVNAHFRFDPPAGADPILGVVGGLVEWLFAYPQRFSVTISNGDRLLDIPREELVRAIWRDVCEAGGISGELPPWQIVCERRATFEATPEQNALRPGPVTGCKNLFLAGDWTATGLPATIEGSVRSGNRAADLALSDKHSIGKSTRFCTLPNTQEVSE</sequence>
<dbReference type="AlphaFoldDB" id="A0A178YAK7"/>
<dbReference type="Gene3D" id="3.50.50.60">
    <property type="entry name" value="FAD/NAD(P)-binding domain"/>
    <property type="match status" value="1"/>
</dbReference>
<dbReference type="PANTHER" id="PTHR42923:SF47">
    <property type="entry name" value="BLR3003 PROTEIN"/>
    <property type="match status" value="1"/>
</dbReference>
<dbReference type="SUPFAM" id="SSF51905">
    <property type="entry name" value="FAD/NAD(P)-binding domain"/>
    <property type="match status" value="1"/>
</dbReference>
<dbReference type="PRINTS" id="PR00420">
    <property type="entry name" value="RNGMNOXGNASE"/>
</dbReference>
<dbReference type="InterPro" id="IPR036188">
    <property type="entry name" value="FAD/NAD-bd_sf"/>
</dbReference>
<keyword evidence="3" id="KW-1185">Reference proteome</keyword>
<comment type="caution">
    <text evidence="2">The sequence shown here is derived from an EMBL/GenBank/DDBJ whole genome shotgun (WGS) entry which is preliminary data.</text>
</comment>
<feature type="domain" description="Amine oxidase" evidence="1">
    <location>
        <begin position="12"/>
        <end position="410"/>
    </location>
</feature>
<reference evidence="2 3" key="1">
    <citation type="journal article" date="2016" name="Int. J. Syst. Evol. Microbiol.">
        <title>Ensifer glycinis sp. nov., an novel rhizobial species associated with Glycine spp.</title>
        <authorList>
            <person name="Yan H."/>
            <person name="Yan J."/>
            <person name="Sui X.H."/>
            <person name="Wang E.T."/>
            <person name="Chen W.X."/>
            <person name="Zhang X.X."/>
            <person name="Chen W.F."/>
        </authorList>
    </citation>
    <scope>NUCLEOTIDE SEQUENCE [LARGE SCALE GENOMIC DNA]</scope>
    <source>
        <strain evidence="2 3">CCBAU 23380</strain>
    </source>
</reference>
<dbReference type="GeneID" id="48977694"/>
<dbReference type="GO" id="GO:0016491">
    <property type="term" value="F:oxidoreductase activity"/>
    <property type="evidence" value="ECO:0007669"/>
    <property type="project" value="InterPro"/>
</dbReference>
<dbReference type="RefSeq" id="WP_014857589.1">
    <property type="nucleotide sequence ID" value="NZ_LPUX01000045.1"/>
</dbReference>
<evidence type="ECO:0000313" key="2">
    <source>
        <dbReference type="EMBL" id="OAP43775.1"/>
    </source>
</evidence>